<accession>A0A7R9AGC0</accession>
<evidence type="ECO:0000313" key="6">
    <source>
        <dbReference type="Proteomes" id="UP000677054"/>
    </source>
</evidence>
<dbReference type="InterPro" id="IPR001401">
    <property type="entry name" value="Dynamin_GTPase"/>
</dbReference>
<dbReference type="EMBL" id="LR905672">
    <property type="protein sequence ID" value="CAD7253587.1"/>
    <property type="molecule type" value="Genomic_DNA"/>
</dbReference>
<sequence length="432" mass="48072">MTIFHFAANSANQSSSRPNGIASTNNSTSFTAASSLVAGTSSEDGLERRDEGTGDGHQQDPRRLRLVLRDRPEPPAPHDLREPPRKMASNEGMKELVTVINKIHDAFASSSATDLNLQLPMIAVVGGQSAGKSSVLEAVAGRNRLSIALFLQGISTERNRDRHSMPHHPSNDSKQRWKHNNTDLIEQGLHTNKKSVFPRSNRKAEYVELGHQPSRKYTDLNEVRREIEMATEKAVAGQTISTTPISVRIYSPDVLQITLVDLPGLIKVPVGDQPDDIEDVIRNMVLRYINPENTLILAVTPAAEDLANSDALKLARQVDPKGLRTIGVLTKLDLMDRGTNALTVLQNNLYPLKRGYIGVVNRSQKDIQEGKDLSAAREDEEYFFRNHPAYSDLLDRVGTRTLQKLLNRQLEQHIKEKLPGIQSNLKQRMTDL</sequence>
<feature type="non-terminal residue" evidence="5">
    <location>
        <position position="1"/>
    </location>
</feature>
<protein>
    <recommendedName>
        <fullName evidence="4">Dynamin-type G domain-containing protein</fullName>
    </recommendedName>
</protein>
<proteinExistence type="predicted"/>
<dbReference type="CDD" id="cd08771">
    <property type="entry name" value="DLP_1"/>
    <property type="match status" value="1"/>
</dbReference>
<keyword evidence="1" id="KW-0547">Nucleotide-binding</keyword>
<evidence type="ECO:0000256" key="1">
    <source>
        <dbReference type="ARBA" id="ARBA00022741"/>
    </source>
</evidence>
<evidence type="ECO:0000256" key="2">
    <source>
        <dbReference type="ARBA" id="ARBA00023134"/>
    </source>
</evidence>
<keyword evidence="2" id="KW-0342">GTP-binding</keyword>
<dbReference type="Gene3D" id="3.40.50.300">
    <property type="entry name" value="P-loop containing nucleotide triphosphate hydrolases"/>
    <property type="match status" value="1"/>
</dbReference>
<feature type="compositionally biased region" description="Low complexity" evidence="3">
    <location>
        <begin position="22"/>
        <end position="35"/>
    </location>
</feature>
<dbReference type="PRINTS" id="PR00195">
    <property type="entry name" value="DYNAMIN"/>
</dbReference>
<dbReference type="Pfam" id="PF00350">
    <property type="entry name" value="Dynamin_N"/>
    <property type="match status" value="1"/>
</dbReference>
<dbReference type="SMART" id="SM00053">
    <property type="entry name" value="DYNc"/>
    <property type="match status" value="1"/>
</dbReference>
<evidence type="ECO:0000256" key="3">
    <source>
        <dbReference type="SAM" id="MobiDB-lite"/>
    </source>
</evidence>
<dbReference type="GO" id="GO:0005525">
    <property type="term" value="F:GTP binding"/>
    <property type="evidence" value="ECO:0007669"/>
    <property type="project" value="UniProtKB-KW"/>
</dbReference>
<dbReference type="GO" id="GO:0008017">
    <property type="term" value="F:microtubule binding"/>
    <property type="evidence" value="ECO:0007669"/>
    <property type="project" value="TreeGrafter"/>
</dbReference>
<dbReference type="GO" id="GO:0003924">
    <property type="term" value="F:GTPase activity"/>
    <property type="evidence" value="ECO:0007669"/>
    <property type="project" value="InterPro"/>
</dbReference>
<dbReference type="InterPro" id="IPR022812">
    <property type="entry name" value="Dynamin"/>
</dbReference>
<gene>
    <name evidence="5" type="ORF">DSTB1V02_LOCUS13335</name>
</gene>
<dbReference type="AlphaFoldDB" id="A0A7R9AGC0"/>
<dbReference type="InterPro" id="IPR030381">
    <property type="entry name" value="G_DYNAMIN_dom"/>
</dbReference>
<dbReference type="GO" id="GO:0005737">
    <property type="term" value="C:cytoplasm"/>
    <property type="evidence" value="ECO:0007669"/>
    <property type="project" value="TreeGrafter"/>
</dbReference>
<dbReference type="InterPro" id="IPR045063">
    <property type="entry name" value="Dynamin_N"/>
</dbReference>
<dbReference type="Pfam" id="PF01031">
    <property type="entry name" value="Dynamin_M"/>
    <property type="match status" value="1"/>
</dbReference>
<dbReference type="PROSITE" id="PS51718">
    <property type="entry name" value="G_DYNAMIN_2"/>
    <property type="match status" value="1"/>
</dbReference>
<keyword evidence="6" id="KW-1185">Reference proteome</keyword>
<evidence type="ECO:0000259" key="4">
    <source>
        <dbReference type="PROSITE" id="PS51718"/>
    </source>
</evidence>
<dbReference type="SUPFAM" id="SSF52540">
    <property type="entry name" value="P-loop containing nucleoside triphosphate hydrolases"/>
    <property type="match status" value="1"/>
</dbReference>
<dbReference type="Proteomes" id="UP000677054">
    <property type="component" value="Unassembled WGS sequence"/>
</dbReference>
<evidence type="ECO:0000313" key="5">
    <source>
        <dbReference type="EMBL" id="CAD7253587.1"/>
    </source>
</evidence>
<feature type="domain" description="Dynamin-type G" evidence="4">
    <location>
        <begin position="116"/>
        <end position="419"/>
    </location>
</feature>
<dbReference type="PANTHER" id="PTHR11566">
    <property type="entry name" value="DYNAMIN"/>
    <property type="match status" value="1"/>
</dbReference>
<organism evidence="5">
    <name type="scientific">Darwinula stevensoni</name>
    <dbReference type="NCBI Taxonomy" id="69355"/>
    <lineage>
        <taxon>Eukaryota</taxon>
        <taxon>Metazoa</taxon>
        <taxon>Ecdysozoa</taxon>
        <taxon>Arthropoda</taxon>
        <taxon>Crustacea</taxon>
        <taxon>Oligostraca</taxon>
        <taxon>Ostracoda</taxon>
        <taxon>Podocopa</taxon>
        <taxon>Podocopida</taxon>
        <taxon>Darwinulocopina</taxon>
        <taxon>Darwinuloidea</taxon>
        <taxon>Darwinulidae</taxon>
        <taxon>Darwinula</taxon>
    </lineage>
</organism>
<dbReference type="OrthoDB" id="5061070at2759"/>
<dbReference type="PANTHER" id="PTHR11566:SF212">
    <property type="entry name" value="DYNAMIN"/>
    <property type="match status" value="1"/>
</dbReference>
<dbReference type="GO" id="GO:0005874">
    <property type="term" value="C:microtubule"/>
    <property type="evidence" value="ECO:0007669"/>
    <property type="project" value="TreeGrafter"/>
</dbReference>
<feature type="region of interest" description="Disordered" evidence="3">
    <location>
        <begin position="1"/>
        <end position="88"/>
    </location>
</feature>
<dbReference type="GO" id="GO:0031623">
    <property type="term" value="P:receptor internalization"/>
    <property type="evidence" value="ECO:0007669"/>
    <property type="project" value="TreeGrafter"/>
</dbReference>
<dbReference type="GO" id="GO:0005886">
    <property type="term" value="C:plasma membrane"/>
    <property type="evidence" value="ECO:0007669"/>
    <property type="project" value="TreeGrafter"/>
</dbReference>
<dbReference type="InterPro" id="IPR027417">
    <property type="entry name" value="P-loop_NTPase"/>
</dbReference>
<feature type="compositionally biased region" description="Basic and acidic residues" evidence="3">
    <location>
        <begin position="45"/>
        <end position="85"/>
    </location>
</feature>
<dbReference type="EMBL" id="CAJPEV010006155">
    <property type="protein sequence ID" value="CAG0903889.1"/>
    <property type="molecule type" value="Genomic_DNA"/>
</dbReference>
<reference evidence="5" key="1">
    <citation type="submission" date="2020-11" db="EMBL/GenBank/DDBJ databases">
        <authorList>
            <person name="Tran Van P."/>
        </authorList>
    </citation>
    <scope>NUCLEOTIDE SEQUENCE</scope>
</reference>
<name>A0A7R9AGC0_9CRUS</name>
<dbReference type="InterPro" id="IPR000375">
    <property type="entry name" value="Dynamin_stalk"/>
</dbReference>
<feature type="compositionally biased region" description="Polar residues" evidence="3">
    <location>
        <begin position="9"/>
        <end position="18"/>
    </location>
</feature>